<dbReference type="Proteomes" id="UP001321473">
    <property type="component" value="Unassembled WGS sequence"/>
</dbReference>
<sequence>MYSLATQRRSRFVEERGSSEEVSARAWTPRGTLGIRSSVLAVSPTVRLQRRRVTVVAALDTHAGEEGTPPRTSVPPSPLLAFVVVVSRASIQLSSLL</sequence>
<dbReference type="AlphaFoldDB" id="A0AAQ4FKG7"/>
<keyword evidence="3" id="KW-1185">Reference proteome</keyword>
<organism evidence="2 3">
    <name type="scientific">Amblyomma americanum</name>
    <name type="common">Lone star tick</name>
    <dbReference type="NCBI Taxonomy" id="6943"/>
    <lineage>
        <taxon>Eukaryota</taxon>
        <taxon>Metazoa</taxon>
        <taxon>Ecdysozoa</taxon>
        <taxon>Arthropoda</taxon>
        <taxon>Chelicerata</taxon>
        <taxon>Arachnida</taxon>
        <taxon>Acari</taxon>
        <taxon>Parasitiformes</taxon>
        <taxon>Ixodida</taxon>
        <taxon>Ixodoidea</taxon>
        <taxon>Ixodidae</taxon>
        <taxon>Amblyomminae</taxon>
        <taxon>Amblyomma</taxon>
    </lineage>
</organism>
<comment type="caution">
    <text evidence="2">The sequence shown here is derived from an EMBL/GenBank/DDBJ whole genome shotgun (WGS) entry which is preliminary data.</text>
</comment>
<evidence type="ECO:0000313" key="3">
    <source>
        <dbReference type="Proteomes" id="UP001321473"/>
    </source>
</evidence>
<evidence type="ECO:0000313" key="2">
    <source>
        <dbReference type="EMBL" id="KAK8787191.1"/>
    </source>
</evidence>
<protein>
    <submittedName>
        <fullName evidence="2">Uncharacterized protein</fullName>
    </submittedName>
</protein>
<accession>A0AAQ4FKG7</accession>
<proteinExistence type="predicted"/>
<feature type="compositionally biased region" description="Basic and acidic residues" evidence="1">
    <location>
        <begin position="11"/>
        <end position="23"/>
    </location>
</feature>
<feature type="region of interest" description="Disordered" evidence="1">
    <location>
        <begin position="1"/>
        <end position="25"/>
    </location>
</feature>
<reference evidence="2 3" key="1">
    <citation type="journal article" date="2023" name="Arcadia Sci">
        <title>De novo assembly of a long-read Amblyomma americanum tick genome.</title>
        <authorList>
            <person name="Chou S."/>
            <person name="Poskanzer K.E."/>
            <person name="Rollins M."/>
            <person name="Thuy-Boun P.S."/>
        </authorList>
    </citation>
    <scope>NUCLEOTIDE SEQUENCE [LARGE SCALE GENOMIC DNA]</scope>
    <source>
        <strain evidence="2">F_SG_1</strain>
        <tissue evidence="2">Salivary glands</tissue>
    </source>
</reference>
<evidence type="ECO:0000256" key="1">
    <source>
        <dbReference type="SAM" id="MobiDB-lite"/>
    </source>
</evidence>
<gene>
    <name evidence="2" type="ORF">V5799_023033</name>
</gene>
<dbReference type="EMBL" id="JARKHS020002016">
    <property type="protein sequence ID" value="KAK8787191.1"/>
    <property type="molecule type" value="Genomic_DNA"/>
</dbReference>
<name>A0AAQ4FKG7_AMBAM</name>